<proteinExistence type="predicted"/>
<organism evidence="1 2">
    <name type="scientific">Thelohanellus kitauei</name>
    <name type="common">Myxosporean</name>
    <dbReference type="NCBI Taxonomy" id="669202"/>
    <lineage>
        <taxon>Eukaryota</taxon>
        <taxon>Metazoa</taxon>
        <taxon>Cnidaria</taxon>
        <taxon>Myxozoa</taxon>
        <taxon>Myxosporea</taxon>
        <taxon>Bivalvulida</taxon>
        <taxon>Platysporina</taxon>
        <taxon>Myxobolidae</taxon>
        <taxon>Thelohanellus</taxon>
    </lineage>
</organism>
<dbReference type="GO" id="GO:0016020">
    <property type="term" value="C:membrane"/>
    <property type="evidence" value="ECO:0007669"/>
    <property type="project" value="TreeGrafter"/>
</dbReference>
<dbReference type="Pfam" id="PF23556">
    <property type="entry name" value="TPR_Vps41"/>
    <property type="match status" value="1"/>
</dbReference>
<dbReference type="PANTHER" id="PTHR12894:SF27">
    <property type="entry name" value="TRANSFORMING GROWTH FACTOR-BETA RECEPTOR-ASSOCIATED PROTEIN 1"/>
    <property type="match status" value="1"/>
</dbReference>
<dbReference type="GO" id="GO:0034058">
    <property type="term" value="P:endosomal vesicle fusion"/>
    <property type="evidence" value="ECO:0007669"/>
    <property type="project" value="TreeGrafter"/>
</dbReference>
<dbReference type="Proteomes" id="UP000031668">
    <property type="component" value="Unassembled WGS sequence"/>
</dbReference>
<name>A0A0C2N2B5_THEKT</name>
<dbReference type="AlphaFoldDB" id="A0A0C2N2B5"/>
<evidence type="ECO:0000313" key="1">
    <source>
        <dbReference type="EMBL" id="KII70515.1"/>
    </source>
</evidence>
<reference evidence="1 2" key="1">
    <citation type="journal article" date="2014" name="Genome Biol. Evol.">
        <title>The genome of the myxosporean Thelohanellus kitauei shows adaptations to nutrient acquisition within its fish host.</title>
        <authorList>
            <person name="Yang Y."/>
            <person name="Xiong J."/>
            <person name="Zhou Z."/>
            <person name="Huo F."/>
            <person name="Miao W."/>
            <person name="Ran C."/>
            <person name="Liu Y."/>
            <person name="Zhang J."/>
            <person name="Feng J."/>
            <person name="Wang M."/>
            <person name="Wang M."/>
            <person name="Wang L."/>
            <person name="Yao B."/>
        </authorList>
    </citation>
    <scope>NUCLEOTIDE SEQUENCE [LARGE SCALE GENOMIC DNA]</scope>
    <source>
        <strain evidence="1">Wuqing</strain>
    </source>
</reference>
<evidence type="ECO:0000313" key="2">
    <source>
        <dbReference type="Proteomes" id="UP000031668"/>
    </source>
</evidence>
<dbReference type="PANTHER" id="PTHR12894">
    <property type="entry name" value="CNH DOMAIN CONTAINING"/>
    <property type="match status" value="1"/>
</dbReference>
<dbReference type="EMBL" id="JWZT01002036">
    <property type="protein sequence ID" value="KII70515.1"/>
    <property type="molecule type" value="Genomic_DNA"/>
</dbReference>
<dbReference type="InterPro" id="IPR032914">
    <property type="entry name" value="Vam6/VPS39/TRAP1"/>
</dbReference>
<dbReference type="GO" id="GO:0005737">
    <property type="term" value="C:cytoplasm"/>
    <property type="evidence" value="ECO:0007669"/>
    <property type="project" value="TreeGrafter"/>
</dbReference>
<comment type="caution">
    <text evidence="1">The sequence shown here is derived from an EMBL/GenBank/DDBJ whole genome shotgun (WGS) entry which is preliminary data.</text>
</comment>
<keyword evidence="2" id="KW-1185">Reference proteome</keyword>
<gene>
    <name evidence="1" type="ORF">RF11_14829</name>
</gene>
<protein>
    <submittedName>
        <fullName evidence="1">Uncharacterized protein</fullName>
    </submittedName>
</protein>
<accession>A0A0C2N2B5</accession>
<sequence>MTDVRQLPKLTPGDNYHGDHYLNLSSIIDFHNLTNCFQPRIREELLGDPPPKLRISLGQAIEADLDNESFKCRRCGADVIEKRKKREADKRGFKDSQYFGHDIRSFKKKYKTSNRIEADQRGGRRYTEITLEIEYQIRQLVADNFTTTIQGIIDETELDSHIVYVDESPFNLHIFKSRGWSGVGTTTNHIVPISRGQNVTTLLTINCYNIIQCDAIHSILNPREEAFSILKNRERRDGVPQGKNGLVQRMTDSCEGIILGTKKKTINVLLYKNNHWEVYHQFHIKNVPLDIVCLKNLQILAHRNILVQTQSEYHLLDIESKTMFFIKGPTENMGMMVTNAGTPVGSPYIFPSEILNVFPFKNYLFYVSFHSTTVYRFSSKFPIGFLAFTNYGIVVLCDPFIFYLLKPIPAAAQEIQREMDVKDPDFSYVSVLTVSSSTRKPFYLGYLLFSKGNQSEAVELFKNLALEDYIPTPYFETCFLSLKDLIYNDDFVEFLNESKIYDHQEMLDLIESRDYLRFETITLLGNVTRHLTKLGRHRDALAIHITELDDFEGAISYCSQRASSALFLDLLDLCKTKGPEYDYIISRWSIYIEFILNHYGFDIESAHHDLSLFRAQDSEQRFIFTQQGMKEFIRVNDKGVTLGDLCIKCRNTFADGVVVVENGKRFRHTYCSEKDD</sequence>
<dbReference type="GO" id="GO:0006914">
    <property type="term" value="P:autophagy"/>
    <property type="evidence" value="ECO:0007669"/>
    <property type="project" value="TreeGrafter"/>
</dbReference>